<feature type="compositionally biased region" description="Basic and acidic residues" evidence="2">
    <location>
        <begin position="486"/>
        <end position="514"/>
    </location>
</feature>
<feature type="compositionally biased region" description="Basic and acidic residues" evidence="2">
    <location>
        <begin position="27"/>
        <end position="38"/>
    </location>
</feature>
<organism evidence="3 4">
    <name type="scientific">Lineolata rhizophorae</name>
    <dbReference type="NCBI Taxonomy" id="578093"/>
    <lineage>
        <taxon>Eukaryota</taxon>
        <taxon>Fungi</taxon>
        <taxon>Dikarya</taxon>
        <taxon>Ascomycota</taxon>
        <taxon>Pezizomycotina</taxon>
        <taxon>Dothideomycetes</taxon>
        <taxon>Dothideomycetes incertae sedis</taxon>
        <taxon>Lineolatales</taxon>
        <taxon>Lineolataceae</taxon>
        <taxon>Lineolata</taxon>
    </lineage>
</organism>
<keyword evidence="1" id="KW-0175">Coiled coil</keyword>
<keyword evidence="4" id="KW-1185">Reference proteome</keyword>
<evidence type="ECO:0000313" key="3">
    <source>
        <dbReference type="EMBL" id="KAF2454732.1"/>
    </source>
</evidence>
<dbReference type="EMBL" id="MU001690">
    <property type="protein sequence ID" value="KAF2454732.1"/>
    <property type="molecule type" value="Genomic_DNA"/>
</dbReference>
<dbReference type="Proteomes" id="UP000799766">
    <property type="component" value="Unassembled WGS sequence"/>
</dbReference>
<feature type="compositionally biased region" description="Low complexity" evidence="2">
    <location>
        <begin position="88"/>
        <end position="103"/>
    </location>
</feature>
<gene>
    <name evidence="3" type="ORF">BDY21DRAFT_101920</name>
</gene>
<proteinExistence type="predicted"/>
<protein>
    <submittedName>
        <fullName evidence="3">Uncharacterized protein</fullName>
    </submittedName>
</protein>
<feature type="region of interest" description="Disordered" evidence="2">
    <location>
        <begin position="462"/>
        <end position="514"/>
    </location>
</feature>
<evidence type="ECO:0000256" key="1">
    <source>
        <dbReference type="SAM" id="Coils"/>
    </source>
</evidence>
<feature type="coiled-coil region" evidence="1">
    <location>
        <begin position="169"/>
        <end position="197"/>
    </location>
</feature>
<reference evidence="3" key="1">
    <citation type="journal article" date="2020" name="Stud. Mycol.">
        <title>101 Dothideomycetes genomes: a test case for predicting lifestyles and emergence of pathogens.</title>
        <authorList>
            <person name="Haridas S."/>
            <person name="Albert R."/>
            <person name="Binder M."/>
            <person name="Bloem J."/>
            <person name="Labutti K."/>
            <person name="Salamov A."/>
            <person name="Andreopoulos B."/>
            <person name="Baker S."/>
            <person name="Barry K."/>
            <person name="Bills G."/>
            <person name="Bluhm B."/>
            <person name="Cannon C."/>
            <person name="Castanera R."/>
            <person name="Culley D."/>
            <person name="Daum C."/>
            <person name="Ezra D."/>
            <person name="Gonzalez J."/>
            <person name="Henrissat B."/>
            <person name="Kuo A."/>
            <person name="Liang C."/>
            <person name="Lipzen A."/>
            <person name="Lutzoni F."/>
            <person name="Magnuson J."/>
            <person name="Mondo S."/>
            <person name="Nolan M."/>
            <person name="Ohm R."/>
            <person name="Pangilinan J."/>
            <person name="Park H.-J."/>
            <person name="Ramirez L."/>
            <person name="Alfaro M."/>
            <person name="Sun H."/>
            <person name="Tritt A."/>
            <person name="Yoshinaga Y."/>
            <person name="Zwiers L.-H."/>
            <person name="Turgeon B."/>
            <person name="Goodwin S."/>
            <person name="Spatafora J."/>
            <person name="Crous P."/>
            <person name="Grigoriev I."/>
        </authorList>
    </citation>
    <scope>NUCLEOTIDE SEQUENCE</scope>
    <source>
        <strain evidence="3">ATCC 16933</strain>
    </source>
</reference>
<name>A0A6A6NTH3_9PEZI</name>
<feature type="compositionally biased region" description="Basic and acidic residues" evidence="2">
    <location>
        <begin position="45"/>
        <end position="59"/>
    </location>
</feature>
<feature type="compositionally biased region" description="Basic and acidic residues" evidence="2">
    <location>
        <begin position="67"/>
        <end position="87"/>
    </location>
</feature>
<sequence>MDPDYIPSLASKTRQERKAERKKKRREEREATKDERAAKAAATKAKMEAKAKRREEVREAKKKRRVERKEMKKQIHVKLEGERKAAKAADAAGAPSAATNEAAEAGEEVAPQPTVDDIATGADEIKLAVTRKGRVKKVPGIGPVDKYPTKADKRRVKLEAQAMREGITYEELIEHMAKEQSEKDAENEAELVELRKKRGGLTNREYRRLRREAIIERDHAEILKRLGIEPAKQTNGATDVGSSIGTSANGTNGDAAMSATATIAAITKPLLENISETRLAKYKKRAEEKGLSVEDYVVHREVKKATSDGREVPAALAIAAELSKPDTNGLIGSTVSASVVGTAAPAAASGTNAGTSDAAALGDNASFGFVVDTTGDPNILQTSTAPLVGGVPLDPKVWEGRPVKSLTKAERKARLEWMRHRRALRKERRGVVALTKKERSRKRMEKKTAVQNRLMAGLIAERRKAGATAEPNKQEIKEARRKARREMREMKRERKRLGKGERQKLGDWLDRARH</sequence>
<evidence type="ECO:0000256" key="2">
    <source>
        <dbReference type="SAM" id="MobiDB-lite"/>
    </source>
</evidence>
<dbReference type="AlphaFoldDB" id="A0A6A6NTH3"/>
<feature type="region of interest" description="Disordered" evidence="2">
    <location>
        <begin position="1"/>
        <end position="118"/>
    </location>
</feature>
<evidence type="ECO:0000313" key="4">
    <source>
        <dbReference type="Proteomes" id="UP000799766"/>
    </source>
</evidence>
<accession>A0A6A6NTH3</accession>